<keyword evidence="2" id="KW-0472">Membrane</keyword>
<feature type="transmembrane region" description="Helical" evidence="2">
    <location>
        <begin position="174"/>
        <end position="195"/>
    </location>
</feature>
<keyword evidence="4" id="KW-1185">Reference proteome</keyword>
<keyword evidence="2" id="KW-1133">Transmembrane helix</keyword>
<feature type="compositionally biased region" description="Low complexity" evidence="1">
    <location>
        <begin position="10"/>
        <end position="28"/>
    </location>
</feature>
<evidence type="ECO:0000313" key="4">
    <source>
        <dbReference type="Proteomes" id="UP001498421"/>
    </source>
</evidence>
<proteinExistence type="predicted"/>
<evidence type="ECO:0008006" key="5">
    <source>
        <dbReference type="Google" id="ProtNLM"/>
    </source>
</evidence>
<protein>
    <recommendedName>
        <fullName evidence="5">MARVEL domain-containing protein</fullName>
    </recommendedName>
</protein>
<dbReference type="EMBL" id="JAZAVK010000068">
    <property type="protein sequence ID" value="KAK7426276.1"/>
    <property type="molecule type" value="Genomic_DNA"/>
</dbReference>
<keyword evidence="2" id="KW-0812">Transmembrane</keyword>
<accession>A0ABR1HYZ6</accession>
<organism evidence="3 4">
    <name type="scientific">Neonectria magnoliae</name>
    <dbReference type="NCBI Taxonomy" id="2732573"/>
    <lineage>
        <taxon>Eukaryota</taxon>
        <taxon>Fungi</taxon>
        <taxon>Dikarya</taxon>
        <taxon>Ascomycota</taxon>
        <taxon>Pezizomycotina</taxon>
        <taxon>Sordariomycetes</taxon>
        <taxon>Hypocreomycetidae</taxon>
        <taxon>Hypocreales</taxon>
        <taxon>Nectriaceae</taxon>
        <taxon>Neonectria</taxon>
    </lineage>
</organism>
<sequence length="213" mass="24264">MSPTAPPHPQQYQQQQHQGNQQYQGNPQHRGNQQPPPYYYHPPIHEPFASRRRPSRAFSFVLLARPFSLVVPGVIVILNIWWSVSQRVCPSDATVGDTCFWMLWLSLPIATLSFVWAIASNISARRASHRMSHIPPRVHAAIQLLLAIGATVCFILLIYHLVHFDIWSRSSEGAMAALLAMLMIADWVIFAWTVYEIKLDHRARQLATSQIPI</sequence>
<evidence type="ECO:0000313" key="3">
    <source>
        <dbReference type="EMBL" id="KAK7426276.1"/>
    </source>
</evidence>
<evidence type="ECO:0000256" key="1">
    <source>
        <dbReference type="SAM" id="MobiDB-lite"/>
    </source>
</evidence>
<feature type="region of interest" description="Disordered" evidence="1">
    <location>
        <begin position="1"/>
        <end position="37"/>
    </location>
</feature>
<gene>
    <name evidence="3" type="ORF">QQZ08_007176</name>
</gene>
<dbReference type="Proteomes" id="UP001498421">
    <property type="component" value="Unassembled WGS sequence"/>
</dbReference>
<feature type="transmembrane region" description="Helical" evidence="2">
    <location>
        <begin position="101"/>
        <end position="119"/>
    </location>
</feature>
<feature type="transmembrane region" description="Helical" evidence="2">
    <location>
        <begin position="60"/>
        <end position="81"/>
    </location>
</feature>
<comment type="caution">
    <text evidence="3">The sequence shown here is derived from an EMBL/GenBank/DDBJ whole genome shotgun (WGS) entry which is preliminary data.</text>
</comment>
<name>A0ABR1HYZ6_9HYPO</name>
<feature type="transmembrane region" description="Helical" evidence="2">
    <location>
        <begin position="140"/>
        <end position="162"/>
    </location>
</feature>
<evidence type="ECO:0000256" key="2">
    <source>
        <dbReference type="SAM" id="Phobius"/>
    </source>
</evidence>
<reference evidence="3 4" key="1">
    <citation type="journal article" date="2025" name="Microbiol. Resour. Announc.">
        <title>Draft genome sequences for Neonectria magnoliae and Neonectria punicea, canker pathogens of Liriodendron tulipifera and Acer saccharum in West Virginia.</title>
        <authorList>
            <person name="Petronek H.M."/>
            <person name="Kasson M.T."/>
            <person name="Metheny A.M."/>
            <person name="Stauder C.M."/>
            <person name="Lovett B."/>
            <person name="Lynch S.C."/>
            <person name="Garnas J.R."/>
            <person name="Kasson L.R."/>
            <person name="Stajich J.E."/>
        </authorList>
    </citation>
    <scope>NUCLEOTIDE SEQUENCE [LARGE SCALE GENOMIC DNA]</scope>
    <source>
        <strain evidence="3 4">NRRL 64651</strain>
    </source>
</reference>